<dbReference type="InterPro" id="IPR018893">
    <property type="entry name" value="T8SS_CsgF"/>
</dbReference>
<accession>E4RJ03</accession>
<evidence type="ECO:0000256" key="1">
    <source>
        <dbReference type="ARBA" id="ARBA00003989"/>
    </source>
</evidence>
<name>E4RJ03_HALHG</name>
<protein>
    <recommendedName>
        <fullName evidence="2">Curli production assembly/transport component CsgF</fullName>
    </recommendedName>
</protein>
<feature type="signal peptide" evidence="4">
    <location>
        <begin position="1"/>
        <end position="23"/>
    </location>
</feature>
<gene>
    <name evidence="5" type="ordered locus">Halsa_1805</name>
</gene>
<keyword evidence="3 4" id="KW-0732">Signal</keyword>
<comment type="function">
    <text evidence="1">May be involved in the biogenesis of curli organelles.</text>
</comment>
<reference evidence="5 6" key="2">
    <citation type="journal article" date="2011" name="J. Bacteriol.">
        <title>Complete Genome Sequence of the Haloalkaliphilic, Hydrogen Producing Halanaerobium hydrogenoformans.</title>
        <authorList>
            <person name="Brown S.D."/>
            <person name="Begemann M.B."/>
            <person name="Mormile M.R."/>
            <person name="Wall J.D."/>
            <person name="Han C.S."/>
            <person name="Goodwin L.A."/>
            <person name="Pitluck S."/>
            <person name="Land M.L."/>
            <person name="Hauser L.J."/>
            <person name="Elias D.A."/>
        </authorList>
    </citation>
    <scope>NUCLEOTIDE SEQUENCE [LARGE SCALE GENOMIC DNA]</scope>
    <source>
        <strain evidence="6">sapolanicus</strain>
    </source>
</reference>
<dbReference type="EMBL" id="CP002304">
    <property type="protein sequence ID" value="ADQ15223.1"/>
    <property type="molecule type" value="Genomic_DNA"/>
</dbReference>
<dbReference type="HOGENOM" id="CLU_1803492_0_0_9"/>
<proteinExistence type="predicted"/>
<dbReference type="Pfam" id="PF10614">
    <property type="entry name" value="CsgF"/>
    <property type="match status" value="1"/>
</dbReference>
<dbReference type="Proteomes" id="UP000007434">
    <property type="component" value="Chromosome"/>
</dbReference>
<dbReference type="STRING" id="656519.Halsa_1805"/>
<dbReference type="OrthoDB" id="2129529at2"/>
<evidence type="ECO:0000256" key="3">
    <source>
        <dbReference type="ARBA" id="ARBA00022729"/>
    </source>
</evidence>
<organism evidence="5 6">
    <name type="scientific">Halanaerobium hydrogeniformans</name>
    <name type="common">Halanaerobium sp. (strain sapolanicus)</name>
    <dbReference type="NCBI Taxonomy" id="656519"/>
    <lineage>
        <taxon>Bacteria</taxon>
        <taxon>Bacillati</taxon>
        <taxon>Bacillota</taxon>
        <taxon>Clostridia</taxon>
        <taxon>Halanaerobiales</taxon>
        <taxon>Halanaerobiaceae</taxon>
        <taxon>Halanaerobium</taxon>
    </lineage>
</organism>
<sequence>MKKLFVVVITICIFFFLSGVSQAANYTMSWDFQYFNNPNARQVAINIAEKQAGMITEDISSYERFRASLEQRLLSSVQRSIIRQLLNEEEFKEIEDLRVGDLIINITEGLDGEVIVTIEDRITGDKTTLTYNSFMDDYNDIEF</sequence>
<evidence type="ECO:0000313" key="6">
    <source>
        <dbReference type="Proteomes" id="UP000007434"/>
    </source>
</evidence>
<dbReference type="AlphaFoldDB" id="E4RJ03"/>
<dbReference type="RefSeq" id="WP_013406294.1">
    <property type="nucleotide sequence ID" value="NC_014654.1"/>
</dbReference>
<evidence type="ECO:0000256" key="4">
    <source>
        <dbReference type="SAM" id="SignalP"/>
    </source>
</evidence>
<feature type="chain" id="PRO_5003186722" description="Curli production assembly/transport component CsgF" evidence="4">
    <location>
        <begin position="24"/>
        <end position="143"/>
    </location>
</feature>
<evidence type="ECO:0000256" key="2">
    <source>
        <dbReference type="ARBA" id="ARBA00014031"/>
    </source>
</evidence>
<dbReference type="KEGG" id="has:Halsa_1805"/>
<reference evidence="5 6" key="1">
    <citation type="submission" date="2010-11" db="EMBL/GenBank/DDBJ databases">
        <title>Complete sequence of Halanaerobium sp. sapolanicus.</title>
        <authorList>
            <consortium name="US DOE Joint Genome Institute"/>
            <person name="Lucas S."/>
            <person name="Copeland A."/>
            <person name="Lapidus A."/>
            <person name="Cheng J.-F."/>
            <person name="Bruce D."/>
            <person name="Goodwin L."/>
            <person name="Pitluck S."/>
            <person name="Davenport K."/>
            <person name="Detter J.C."/>
            <person name="Han C."/>
            <person name="Tapia R."/>
            <person name="Land M."/>
            <person name="Hauser L."/>
            <person name="Jeffries C."/>
            <person name="Kyrpides N."/>
            <person name="Ivanova N."/>
            <person name="Mikhailova N."/>
            <person name="Begemann M.B."/>
            <person name="Mormile M.R."/>
            <person name="Wall J.D."/>
            <person name="Elias D.A."/>
            <person name="Woyke T."/>
        </authorList>
    </citation>
    <scope>NUCLEOTIDE SEQUENCE [LARGE SCALE GENOMIC DNA]</scope>
    <source>
        <strain evidence="6">sapolanicus</strain>
    </source>
</reference>
<keyword evidence="6" id="KW-1185">Reference proteome</keyword>
<evidence type="ECO:0000313" key="5">
    <source>
        <dbReference type="EMBL" id="ADQ15223.1"/>
    </source>
</evidence>